<gene>
    <name evidence="2" type="ORF">E6O75_ATG00355</name>
</gene>
<feature type="region of interest" description="Disordered" evidence="1">
    <location>
        <begin position="1"/>
        <end position="122"/>
    </location>
</feature>
<sequence>MGCCGSKQDAGDAQPARVPTPPAKTSSSNPQQMRAKTPSYVLPEAQSTRAKTSSSYQRSQSKRAKMPSYVLPEAQTIKRKKVPFSMPGSFPEESETPDYFIKPEPNPPKTIRGAGPESGDWYVHGARQSRASHSFRNTEYGSWHGYGY</sequence>
<accession>A0A4Z1PTI5</accession>
<comment type="caution">
    <text evidence="2">The sequence shown here is derived from an EMBL/GenBank/DDBJ whole genome shotgun (WGS) entry which is preliminary data.</text>
</comment>
<evidence type="ECO:0000256" key="1">
    <source>
        <dbReference type="SAM" id="MobiDB-lite"/>
    </source>
</evidence>
<protein>
    <submittedName>
        <fullName evidence="2">Uncharacterized protein</fullName>
    </submittedName>
</protein>
<proteinExistence type="predicted"/>
<organism evidence="2 3">
    <name type="scientific">Venturia nashicola</name>
    <dbReference type="NCBI Taxonomy" id="86259"/>
    <lineage>
        <taxon>Eukaryota</taxon>
        <taxon>Fungi</taxon>
        <taxon>Dikarya</taxon>
        <taxon>Ascomycota</taxon>
        <taxon>Pezizomycotina</taxon>
        <taxon>Dothideomycetes</taxon>
        <taxon>Pleosporomycetidae</taxon>
        <taxon>Venturiales</taxon>
        <taxon>Venturiaceae</taxon>
        <taxon>Venturia</taxon>
    </lineage>
</organism>
<evidence type="ECO:0000313" key="2">
    <source>
        <dbReference type="EMBL" id="TID27588.1"/>
    </source>
</evidence>
<name>A0A4Z1PTI5_9PEZI</name>
<keyword evidence="3" id="KW-1185">Reference proteome</keyword>
<evidence type="ECO:0000313" key="3">
    <source>
        <dbReference type="Proteomes" id="UP000298493"/>
    </source>
</evidence>
<feature type="compositionally biased region" description="Polar residues" evidence="1">
    <location>
        <begin position="45"/>
        <end position="59"/>
    </location>
</feature>
<dbReference type="Proteomes" id="UP000298493">
    <property type="component" value="Unassembled WGS sequence"/>
</dbReference>
<feature type="compositionally biased region" description="Polar residues" evidence="1">
    <location>
        <begin position="23"/>
        <end position="34"/>
    </location>
</feature>
<dbReference type="AlphaFoldDB" id="A0A4Z1PTI5"/>
<reference evidence="2 3" key="1">
    <citation type="submission" date="2019-04" db="EMBL/GenBank/DDBJ databases">
        <title>High contiguity whole genome sequence and gene annotation resource for two Venturia nashicola isolates.</title>
        <authorList>
            <person name="Prokchorchik M."/>
            <person name="Won K."/>
            <person name="Lee Y."/>
            <person name="Choi E.D."/>
            <person name="Segonzac C."/>
            <person name="Sohn K.H."/>
        </authorList>
    </citation>
    <scope>NUCLEOTIDE SEQUENCE [LARGE SCALE GENOMIC DNA]</scope>
    <source>
        <strain evidence="2 3">PRI2</strain>
    </source>
</reference>
<dbReference type="EMBL" id="SNSC02000001">
    <property type="protein sequence ID" value="TID27588.1"/>
    <property type="molecule type" value="Genomic_DNA"/>
</dbReference>